<gene>
    <name evidence="2" type="ORF">CURHAP_LOCUS36097</name>
</gene>
<dbReference type="EMBL" id="CAEKDK010000006">
    <property type="protein sequence ID" value="CAB4282564.1"/>
    <property type="molecule type" value="Genomic_DNA"/>
</dbReference>
<proteinExistence type="predicted"/>
<dbReference type="AlphaFoldDB" id="A0A6J5V4H9"/>
<protein>
    <submittedName>
        <fullName evidence="2">Uncharacterized protein</fullName>
    </submittedName>
</protein>
<evidence type="ECO:0000313" key="2">
    <source>
        <dbReference type="EMBL" id="CAB4282564.1"/>
    </source>
</evidence>
<evidence type="ECO:0000313" key="3">
    <source>
        <dbReference type="Proteomes" id="UP000507222"/>
    </source>
</evidence>
<dbReference type="Proteomes" id="UP000507222">
    <property type="component" value="Unassembled WGS sequence"/>
</dbReference>
<reference evidence="2 3" key="1">
    <citation type="submission" date="2020-05" db="EMBL/GenBank/DDBJ databases">
        <authorList>
            <person name="Campoy J."/>
            <person name="Schneeberger K."/>
            <person name="Spophaly S."/>
        </authorList>
    </citation>
    <scope>NUCLEOTIDE SEQUENCE [LARGE SCALE GENOMIC DNA]</scope>
    <source>
        <strain evidence="2">PruArmRojPasFocal</strain>
    </source>
</reference>
<sequence length="77" mass="8487">MRNWERPQSAGHGTSTSLSMSLSPSGQGSWTPSKTLTPRNPERHQRSHASNVQPKITPLGLSPKTIGEDTDYLLIIY</sequence>
<feature type="region of interest" description="Disordered" evidence="1">
    <location>
        <begin position="1"/>
        <end position="66"/>
    </location>
</feature>
<organism evidence="2 3">
    <name type="scientific">Prunus armeniaca</name>
    <name type="common">Apricot</name>
    <name type="synonym">Armeniaca vulgaris</name>
    <dbReference type="NCBI Taxonomy" id="36596"/>
    <lineage>
        <taxon>Eukaryota</taxon>
        <taxon>Viridiplantae</taxon>
        <taxon>Streptophyta</taxon>
        <taxon>Embryophyta</taxon>
        <taxon>Tracheophyta</taxon>
        <taxon>Spermatophyta</taxon>
        <taxon>Magnoliopsida</taxon>
        <taxon>eudicotyledons</taxon>
        <taxon>Gunneridae</taxon>
        <taxon>Pentapetalae</taxon>
        <taxon>rosids</taxon>
        <taxon>fabids</taxon>
        <taxon>Rosales</taxon>
        <taxon>Rosaceae</taxon>
        <taxon>Amygdaloideae</taxon>
        <taxon>Amygdaleae</taxon>
        <taxon>Prunus</taxon>
    </lineage>
</organism>
<feature type="compositionally biased region" description="Low complexity" evidence="1">
    <location>
        <begin position="11"/>
        <end position="29"/>
    </location>
</feature>
<evidence type="ECO:0000256" key="1">
    <source>
        <dbReference type="SAM" id="MobiDB-lite"/>
    </source>
</evidence>
<accession>A0A6J5V4H9</accession>
<name>A0A6J5V4H9_PRUAR</name>